<protein>
    <recommendedName>
        <fullName evidence="4">Secreted protein</fullName>
    </recommendedName>
</protein>
<evidence type="ECO:0000313" key="3">
    <source>
        <dbReference type="Proteomes" id="UP000198727"/>
    </source>
</evidence>
<keyword evidence="3" id="KW-1185">Reference proteome</keyword>
<accession>A0A1I5ZEA5</accession>
<dbReference type="OrthoDB" id="3542365at2"/>
<organism evidence="2 3">
    <name type="scientific">Amycolatopsis arida</name>
    <dbReference type="NCBI Taxonomy" id="587909"/>
    <lineage>
        <taxon>Bacteria</taxon>
        <taxon>Bacillati</taxon>
        <taxon>Actinomycetota</taxon>
        <taxon>Actinomycetes</taxon>
        <taxon>Pseudonocardiales</taxon>
        <taxon>Pseudonocardiaceae</taxon>
        <taxon>Amycolatopsis</taxon>
    </lineage>
</organism>
<dbReference type="EMBL" id="FOWW01000009">
    <property type="protein sequence ID" value="SFQ54775.1"/>
    <property type="molecule type" value="Genomic_DNA"/>
</dbReference>
<evidence type="ECO:0008006" key="4">
    <source>
        <dbReference type="Google" id="ProtNLM"/>
    </source>
</evidence>
<feature type="signal peptide" evidence="1">
    <location>
        <begin position="1"/>
        <end position="27"/>
    </location>
</feature>
<dbReference type="Proteomes" id="UP000198727">
    <property type="component" value="Unassembled WGS sequence"/>
</dbReference>
<reference evidence="3" key="1">
    <citation type="submission" date="2016-10" db="EMBL/GenBank/DDBJ databases">
        <authorList>
            <person name="Varghese N."/>
            <person name="Submissions S."/>
        </authorList>
    </citation>
    <scope>NUCLEOTIDE SEQUENCE [LARGE SCALE GENOMIC DNA]</scope>
    <source>
        <strain evidence="3">CGMCC 4.5579</strain>
    </source>
</reference>
<sequence length="106" mass="11324">MPSRRRSLAALALAAALVPLTSAPAHAATGEFEYVTSMGDFVLTDPANDQCHELDTKWAVYVADNRTDAFAELYMAPQCGGRYATVPPGDEYAGVAPVTSVKFVTR</sequence>
<feature type="chain" id="PRO_5011573090" description="Secreted protein" evidence="1">
    <location>
        <begin position="28"/>
        <end position="106"/>
    </location>
</feature>
<gene>
    <name evidence="2" type="ORF">SAMN05421810_10997</name>
</gene>
<proteinExistence type="predicted"/>
<dbReference type="RefSeq" id="WP_092534113.1">
    <property type="nucleotide sequence ID" value="NZ_FOWW01000009.1"/>
</dbReference>
<name>A0A1I5ZEA5_9PSEU</name>
<evidence type="ECO:0000313" key="2">
    <source>
        <dbReference type="EMBL" id="SFQ54775.1"/>
    </source>
</evidence>
<dbReference type="InterPro" id="IPR006311">
    <property type="entry name" value="TAT_signal"/>
</dbReference>
<evidence type="ECO:0000256" key="1">
    <source>
        <dbReference type="SAM" id="SignalP"/>
    </source>
</evidence>
<dbReference type="PROSITE" id="PS51318">
    <property type="entry name" value="TAT"/>
    <property type="match status" value="1"/>
</dbReference>
<dbReference type="STRING" id="587909.SAMN05421810_10997"/>
<dbReference type="AlphaFoldDB" id="A0A1I5ZEA5"/>
<keyword evidence="1" id="KW-0732">Signal</keyword>